<name>A0A4D6LL77_VIGUN</name>
<sequence>MGPPPLSSSLTNVTSTSLTTITIAKAAPIVIISRSTTTKLIYDVSPCRLDAEYMEQTKARQKPGGSSSAIPPRTIAHPVPPSTKLTPERDAPTDMLWVGDRTAPRVLDIPPITIIPATEGVVTKRKKKRKSDVPSLARSPKRSRHEEPFESLASSFLGEDLRLRRRYPITWARMSRIF</sequence>
<protein>
    <submittedName>
        <fullName evidence="2">Uncharacterized protein</fullName>
    </submittedName>
</protein>
<gene>
    <name evidence="2" type="ORF">DEO72_LG4g158</name>
</gene>
<evidence type="ECO:0000313" key="3">
    <source>
        <dbReference type="Proteomes" id="UP000501690"/>
    </source>
</evidence>
<keyword evidence="3" id="KW-1185">Reference proteome</keyword>
<evidence type="ECO:0000313" key="2">
    <source>
        <dbReference type="EMBL" id="QCD89218.1"/>
    </source>
</evidence>
<organism evidence="2 3">
    <name type="scientific">Vigna unguiculata</name>
    <name type="common">Cowpea</name>
    <dbReference type="NCBI Taxonomy" id="3917"/>
    <lineage>
        <taxon>Eukaryota</taxon>
        <taxon>Viridiplantae</taxon>
        <taxon>Streptophyta</taxon>
        <taxon>Embryophyta</taxon>
        <taxon>Tracheophyta</taxon>
        <taxon>Spermatophyta</taxon>
        <taxon>Magnoliopsida</taxon>
        <taxon>eudicotyledons</taxon>
        <taxon>Gunneridae</taxon>
        <taxon>Pentapetalae</taxon>
        <taxon>rosids</taxon>
        <taxon>fabids</taxon>
        <taxon>Fabales</taxon>
        <taxon>Fabaceae</taxon>
        <taxon>Papilionoideae</taxon>
        <taxon>50 kb inversion clade</taxon>
        <taxon>NPAAA clade</taxon>
        <taxon>indigoferoid/millettioid clade</taxon>
        <taxon>Phaseoleae</taxon>
        <taxon>Vigna</taxon>
    </lineage>
</organism>
<evidence type="ECO:0000256" key="1">
    <source>
        <dbReference type="SAM" id="MobiDB-lite"/>
    </source>
</evidence>
<dbReference type="Proteomes" id="UP000501690">
    <property type="component" value="Linkage Group LG4"/>
</dbReference>
<feature type="region of interest" description="Disordered" evidence="1">
    <location>
        <begin position="56"/>
        <end position="91"/>
    </location>
</feature>
<reference evidence="2 3" key="1">
    <citation type="submission" date="2019-04" db="EMBL/GenBank/DDBJ databases">
        <title>An improved genome assembly and genetic linkage map for asparagus bean, Vigna unguiculata ssp. sesquipedialis.</title>
        <authorList>
            <person name="Xia Q."/>
            <person name="Zhang R."/>
            <person name="Dong Y."/>
        </authorList>
    </citation>
    <scope>NUCLEOTIDE SEQUENCE [LARGE SCALE GENOMIC DNA]</scope>
    <source>
        <tissue evidence="2">Leaf</tissue>
    </source>
</reference>
<dbReference type="AlphaFoldDB" id="A0A4D6LL77"/>
<dbReference type="EMBL" id="CP039348">
    <property type="protein sequence ID" value="QCD89218.1"/>
    <property type="molecule type" value="Genomic_DNA"/>
</dbReference>
<accession>A0A4D6LL77</accession>
<feature type="region of interest" description="Disordered" evidence="1">
    <location>
        <begin position="123"/>
        <end position="150"/>
    </location>
</feature>
<proteinExistence type="predicted"/>